<dbReference type="InterPro" id="IPR029058">
    <property type="entry name" value="AB_hydrolase_fold"/>
</dbReference>
<dbReference type="Gene3D" id="3.40.50.1820">
    <property type="entry name" value="alpha/beta hydrolase"/>
    <property type="match status" value="1"/>
</dbReference>
<dbReference type="Proteomes" id="UP000639403">
    <property type="component" value="Unassembled WGS sequence"/>
</dbReference>
<sequence>MSLLTVVRLHWHKDYLFQKRLALQLPIDSFRFDFRGNHETPGPWRLGNFNDDVLDIHVVVEYLTKELGYVVDLLVGHSRGSVTGMMWLCQYPAQSATVRGYANVSGRYRLYVMRARVLYVVHVDQMRKPENWKQIEAKGYYELTATVARKPFYARVTVQDHDQFASGDSSIVWEKFPQSIDVLTMHGLKDTVVPPSALLSYDAFIYAQALGARSPGTHNLCYVEDADHNFTGVRLQVKHLGIVLISLPLQIADQVVATILEWYAMLEHKELKTGIWHTGVKPKL</sequence>
<dbReference type="EMBL" id="JADOXO010000050">
    <property type="protein sequence ID" value="KAF9816927.1"/>
    <property type="molecule type" value="Genomic_DNA"/>
</dbReference>
<name>A0A8H7P521_9APHY</name>
<evidence type="ECO:0000313" key="2">
    <source>
        <dbReference type="Proteomes" id="UP000639403"/>
    </source>
</evidence>
<reference evidence="1" key="1">
    <citation type="submission" date="2020-11" db="EMBL/GenBank/DDBJ databases">
        <authorList>
            <person name="Koelle M."/>
            <person name="Horta M.A.C."/>
            <person name="Nowrousian M."/>
            <person name="Ohm R.A."/>
            <person name="Benz P."/>
            <person name="Pilgard A."/>
        </authorList>
    </citation>
    <scope>NUCLEOTIDE SEQUENCE</scope>
    <source>
        <strain evidence="1">FPRL280</strain>
    </source>
</reference>
<organism evidence="1 2">
    <name type="scientific">Rhodonia placenta</name>
    <dbReference type="NCBI Taxonomy" id="104341"/>
    <lineage>
        <taxon>Eukaryota</taxon>
        <taxon>Fungi</taxon>
        <taxon>Dikarya</taxon>
        <taxon>Basidiomycota</taxon>
        <taxon>Agaricomycotina</taxon>
        <taxon>Agaricomycetes</taxon>
        <taxon>Polyporales</taxon>
        <taxon>Adustoporiaceae</taxon>
        <taxon>Rhodonia</taxon>
    </lineage>
</organism>
<protein>
    <recommendedName>
        <fullName evidence="3">Ectomycorrhiza-regulated esterase</fullName>
    </recommendedName>
</protein>
<proteinExistence type="predicted"/>
<evidence type="ECO:0000313" key="1">
    <source>
        <dbReference type="EMBL" id="KAF9816927.1"/>
    </source>
</evidence>
<gene>
    <name evidence="1" type="ORF">IEO21_03801</name>
</gene>
<accession>A0A8H7P521</accession>
<dbReference type="SUPFAM" id="SSF53474">
    <property type="entry name" value="alpha/beta-Hydrolases"/>
    <property type="match status" value="1"/>
</dbReference>
<reference evidence="1" key="2">
    <citation type="journal article" name="Front. Microbiol.">
        <title>Degradative Capacity of Two Strains of Rhodonia placenta: From Phenotype to Genotype.</title>
        <authorList>
            <person name="Kolle M."/>
            <person name="Horta M.A.C."/>
            <person name="Nowrousian M."/>
            <person name="Ohm R.A."/>
            <person name="Benz J.P."/>
            <person name="Pilgard A."/>
        </authorList>
    </citation>
    <scope>NUCLEOTIDE SEQUENCE</scope>
    <source>
        <strain evidence="1">FPRL280</strain>
    </source>
</reference>
<evidence type="ECO:0008006" key="3">
    <source>
        <dbReference type="Google" id="ProtNLM"/>
    </source>
</evidence>
<dbReference type="AlphaFoldDB" id="A0A8H7P521"/>
<comment type="caution">
    <text evidence="1">The sequence shown here is derived from an EMBL/GenBank/DDBJ whole genome shotgun (WGS) entry which is preliminary data.</text>
</comment>